<keyword evidence="3" id="KW-1185">Reference proteome</keyword>
<accession>A0ABU6PZR2</accession>
<evidence type="ECO:0000313" key="3">
    <source>
        <dbReference type="Proteomes" id="UP001343257"/>
    </source>
</evidence>
<evidence type="ECO:0000313" key="2">
    <source>
        <dbReference type="EMBL" id="MED5019610.1"/>
    </source>
</evidence>
<protein>
    <submittedName>
        <fullName evidence="2">FAD-dependent oxidoreductase</fullName>
    </submittedName>
</protein>
<dbReference type="EMBL" id="JARTLD010000051">
    <property type="protein sequence ID" value="MED5019610.1"/>
    <property type="molecule type" value="Genomic_DNA"/>
</dbReference>
<feature type="transmembrane region" description="Helical" evidence="1">
    <location>
        <begin position="12"/>
        <end position="30"/>
    </location>
</feature>
<evidence type="ECO:0000256" key="1">
    <source>
        <dbReference type="SAM" id="Phobius"/>
    </source>
</evidence>
<dbReference type="RefSeq" id="WP_328280717.1">
    <property type="nucleotide sequence ID" value="NZ_JARTLD010000051.1"/>
</dbReference>
<name>A0ABU6PZR2_9BACL</name>
<dbReference type="SUPFAM" id="SSF51905">
    <property type="entry name" value="FAD/NAD(P)-binding domain"/>
    <property type="match status" value="1"/>
</dbReference>
<dbReference type="Gene3D" id="3.50.50.60">
    <property type="entry name" value="FAD/NAD(P)-binding domain"/>
    <property type="match status" value="1"/>
</dbReference>
<proteinExistence type="predicted"/>
<dbReference type="Proteomes" id="UP001343257">
    <property type="component" value="Unassembled WGS sequence"/>
</dbReference>
<reference evidence="2 3" key="1">
    <citation type="submission" date="2023-03" db="EMBL/GenBank/DDBJ databases">
        <title>Bacillus Genome Sequencing.</title>
        <authorList>
            <person name="Dunlap C."/>
        </authorList>
    </citation>
    <scope>NUCLEOTIDE SEQUENCE [LARGE SCALE GENOMIC DNA]</scope>
    <source>
        <strain evidence="2 3">NRS-52</strain>
    </source>
</reference>
<organism evidence="2 3">
    <name type="scientific">Paenibacillus chibensis</name>
    <dbReference type="NCBI Taxonomy" id="59846"/>
    <lineage>
        <taxon>Bacteria</taxon>
        <taxon>Bacillati</taxon>
        <taxon>Bacillota</taxon>
        <taxon>Bacilli</taxon>
        <taxon>Bacillales</taxon>
        <taxon>Paenibacillaceae</taxon>
        <taxon>Paenibacillus</taxon>
    </lineage>
</organism>
<keyword evidence="1" id="KW-0472">Membrane</keyword>
<keyword evidence="1" id="KW-1133">Transmembrane helix</keyword>
<feature type="non-terminal residue" evidence="2">
    <location>
        <position position="43"/>
    </location>
</feature>
<comment type="caution">
    <text evidence="2">The sequence shown here is derived from an EMBL/GenBank/DDBJ whole genome shotgun (WGS) entry which is preliminary data.</text>
</comment>
<sequence length="43" mass="4236">MLTETIQSDVTVIGGGLAGVCAAIAAARLGSKVVLVNNRPVLG</sequence>
<keyword evidence="1" id="KW-0812">Transmembrane</keyword>
<dbReference type="InterPro" id="IPR036188">
    <property type="entry name" value="FAD/NAD-bd_sf"/>
</dbReference>
<gene>
    <name evidence="2" type="ORF">P9847_20145</name>
</gene>
<dbReference type="Pfam" id="PF12831">
    <property type="entry name" value="FAD_oxidored"/>
    <property type="match status" value="1"/>
</dbReference>